<dbReference type="SUPFAM" id="SSF50630">
    <property type="entry name" value="Acid proteases"/>
    <property type="match status" value="1"/>
</dbReference>
<feature type="active site" evidence="5">
    <location>
        <position position="78"/>
    </location>
</feature>
<organism evidence="10 11">
    <name type="scientific">Rhizopus stolonifer</name>
    <name type="common">Rhizopus nigricans</name>
    <dbReference type="NCBI Taxonomy" id="4846"/>
    <lineage>
        <taxon>Eukaryota</taxon>
        <taxon>Fungi</taxon>
        <taxon>Fungi incertae sedis</taxon>
        <taxon>Mucoromycota</taxon>
        <taxon>Mucoromycotina</taxon>
        <taxon>Mucoromycetes</taxon>
        <taxon>Mucorales</taxon>
        <taxon>Mucorineae</taxon>
        <taxon>Rhizopodaceae</taxon>
        <taxon>Rhizopus</taxon>
    </lineage>
</organism>
<dbReference type="GO" id="GO:0006508">
    <property type="term" value="P:proteolysis"/>
    <property type="evidence" value="ECO:0007669"/>
    <property type="project" value="UniProtKB-KW"/>
</dbReference>
<dbReference type="OrthoDB" id="771136at2759"/>
<keyword evidence="7" id="KW-0645">Protease</keyword>
<dbReference type="InterPro" id="IPR001461">
    <property type="entry name" value="Aspartic_peptidase_A1"/>
</dbReference>
<comment type="similarity">
    <text evidence="2 7">Belongs to the peptidase A1 family.</text>
</comment>
<dbReference type="STRING" id="4846.A0A367KM01"/>
<keyword evidence="6" id="KW-1015">Disulfide bond</keyword>
<evidence type="ECO:0000256" key="4">
    <source>
        <dbReference type="ARBA" id="ARBA00022750"/>
    </source>
</evidence>
<evidence type="ECO:0000256" key="8">
    <source>
        <dbReference type="SAM" id="SignalP"/>
    </source>
</evidence>
<comment type="catalytic activity">
    <reaction evidence="1">
        <text>Hydrolysis of proteins with broad specificity similar to that of pepsin A, preferring hydrophobic residues at P1 and P1'. Clots milk and activates trypsinogen. Does not cleave 4-Gln-|-His-5, but does cleave 10-His-|-Leu-11 and 12-Val-|-Glu-13 in B chain of insulin.</text>
        <dbReference type="EC" id="3.4.23.21"/>
    </reaction>
</comment>
<feature type="active site" evidence="5">
    <location>
        <position position="289"/>
    </location>
</feature>
<evidence type="ECO:0000256" key="7">
    <source>
        <dbReference type="RuleBase" id="RU000454"/>
    </source>
</evidence>
<evidence type="ECO:0000313" key="10">
    <source>
        <dbReference type="EMBL" id="RCI03181.1"/>
    </source>
</evidence>
<name>A0A367KM01_RHIST</name>
<protein>
    <recommendedName>
        <fullName evidence="3">rhizopuspepsin</fullName>
        <ecNumber evidence="3">3.4.23.21</ecNumber>
    </recommendedName>
</protein>
<proteinExistence type="inferred from homology"/>
<reference evidence="10 11" key="1">
    <citation type="journal article" date="2018" name="G3 (Bethesda)">
        <title>Phylogenetic and Phylogenomic Definition of Rhizopus Species.</title>
        <authorList>
            <person name="Gryganskyi A.P."/>
            <person name="Golan J."/>
            <person name="Dolatabadi S."/>
            <person name="Mondo S."/>
            <person name="Robb S."/>
            <person name="Idnurm A."/>
            <person name="Muszewska A."/>
            <person name="Steczkiewicz K."/>
            <person name="Masonjones S."/>
            <person name="Liao H.L."/>
            <person name="Gajdeczka M.T."/>
            <person name="Anike F."/>
            <person name="Vuek A."/>
            <person name="Anishchenko I.M."/>
            <person name="Voigt K."/>
            <person name="de Hoog G.S."/>
            <person name="Smith M.E."/>
            <person name="Heitman J."/>
            <person name="Vilgalys R."/>
            <person name="Stajich J.E."/>
        </authorList>
    </citation>
    <scope>NUCLEOTIDE SEQUENCE [LARGE SCALE GENOMIC DNA]</scope>
    <source>
        <strain evidence="10 11">LSU 92-RS-03</strain>
    </source>
</reference>
<gene>
    <name evidence="10" type="ORF">CU098_009769</name>
</gene>
<dbReference type="EC" id="3.4.23.21" evidence="3"/>
<dbReference type="Gene3D" id="2.40.70.10">
    <property type="entry name" value="Acid Proteases"/>
    <property type="match status" value="2"/>
</dbReference>
<dbReference type="Pfam" id="PF00026">
    <property type="entry name" value="Asp"/>
    <property type="match status" value="1"/>
</dbReference>
<dbReference type="InterPro" id="IPR001969">
    <property type="entry name" value="Aspartic_peptidase_AS"/>
</dbReference>
<evidence type="ECO:0000313" key="11">
    <source>
        <dbReference type="Proteomes" id="UP000253551"/>
    </source>
</evidence>
<keyword evidence="8" id="KW-0732">Signal</keyword>
<feature type="disulfide bond" evidence="6">
    <location>
        <begin position="91"/>
        <end position="96"/>
    </location>
</feature>
<keyword evidence="4 7" id="KW-0064">Aspartyl protease</keyword>
<dbReference type="PROSITE" id="PS51767">
    <property type="entry name" value="PEPTIDASE_A1"/>
    <property type="match status" value="1"/>
</dbReference>
<feature type="domain" description="Peptidase A1" evidence="9">
    <location>
        <begin position="60"/>
        <end position="417"/>
    </location>
</feature>
<dbReference type="Proteomes" id="UP000253551">
    <property type="component" value="Unassembled WGS sequence"/>
</dbReference>
<dbReference type="CDD" id="cd05471">
    <property type="entry name" value="pepsin_like"/>
    <property type="match status" value="1"/>
</dbReference>
<sequence length="429" mass="46766">MIFSHHILLSAIVLASSTVSALYIPQASPIKIPFYTKGTKLTKRGGIDTPLTSFTDGAYYYAEVQIGTPPQKFDLVLDTGSADLFVSSLGCPKKYCQFSIFNETASTTYVSSDNDALVNKYGVDPKTVYVNGSFGYETVTMGGITVKNQKFARAYNLSTVALASVDPEFAQPEGIVGLGFPDLTNSPKGPYSPLLFSMYQQGSIPSPIFSWHYAPGFVTSRIQGELMLGGVDASKYTGDLHYTPVLNILGSKRYWQSYIQSFGVTGDGSSSNYTFFHENRNNSLRAIFDTGTPLTIFPASYVKSMYIDLTGSEPTNSSNSAAPMYAIDCAVAKTNKRVHLDFSRKGNDASMDEHPLVIDMPVSSLILPVDDIDVDRATVCYLGIQFSETTNFFLLGQSVLHNFYLSFDFGKNQTGFAVPVNSTASVYIA</sequence>
<dbReference type="PROSITE" id="PS00141">
    <property type="entry name" value="ASP_PROTEASE"/>
    <property type="match status" value="2"/>
</dbReference>
<accession>A0A367KM01</accession>
<dbReference type="InterPro" id="IPR034164">
    <property type="entry name" value="Pepsin-like_dom"/>
</dbReference>
<dbReference type="PRINTS" id="PR00792">
    <property type="entry name" value="PEPSIN"/>
</dbReference>
<evidence type="ECO:0000256" key="5">
    <source>
        <dbReference type="PIRSR" id="PIRSR601461-1"/>
    </source>
</evidence>
<dbReference type="PANTHER" id="PTHR47966">
    <property type="entry name" value="BETA-SITE APP-CLEAVING ENZYME, ISOFORM A-RELATED"/>
    <property type="match status" value="1"/>
</dbReference>
<dbReference type="InterPro" id="IPR021109">
    <property type="entry name" value="Peptidase_aspartic_dom_sf"/>
</dbReference>
<dbReference type="AlphaFoldDB" id="A0A367KM01"/>
<keyword evidence="7" id="KW-0378">Hydrolase</keyword>
<keyword evidence="11" id="KW-1185">Reference proteome</keyword>
<evidence type="ECO:0000259" key="9">
    <source>
        <dbReference type="PROSITE" id="PS51767"/>
    </source>
</evidence>
<dbReference type="InterPro" id="IPR033121">
    <property type="entry name" value="PEPTIDASE_A1"/>
</dbReference>
<evidence type="ECO:0000256" key="1">
    <source>
        <dbReference type="ARBA" id="ARBA00001130"/>
    </source>
</evidence>
<comment type="caution">
    <text evidence="10">The sequence shown here is derived from an EMBL/GenBank/DDBJ whole genome shotgun (WGS) entry which is preliminary data.</text>
</comment>
<dbReference type="EMBL" id="PJQM01001115">
    <property type="protein sequence ID" value="RCI03181.1"/>
    <property type="molecule type" value="Genomic_DNA"/>
</dbReference>
<evidence type="ECO:0000256" key="3">
    <source>
        <dbReference type="ARBA" id="ARBA00013205"/>
    </source>
</evidence>
<evidence type="ECO:0000256" key="2">
    <source>
        <dbReference type="ARBA" id="ARBA00007447"/>
    </source>
</evidence>
<dbReference type="PANTHER" id="PTHR47966:SF51">
    <property type="entry name" value="BETA-SITE APP-CLEAVING ENZYME, ISOFORM A-RELATED"/>
    <property type="match status" value="1"/>
</dbReference>
<feature type="signal peptide" evidence="8">
    <location>
        <begin position="1"/>
        <end position="21"/>
    </location>
</feature>
<dbReference type="GO" id="GO:0004190">
    <property type="term" value="F:aspartic-type endopeptidase activity"/>
    <property type="evidence" value="ECO:0007669"/>
    <property type="project" value="UniProtKB-KW"/>
</dbReference>
<evidence type="ECO:0000256" key="6">
    <source>
        <dbReference type="PIRSR" id="PIRSR601461-2"/>
    </source>
</evidence>
<feature type="chain" id="PRO_5017049616" description="rhizopuspepsin" evidence="8">
    <location>
        <begin position="22"/>
        <end position="429"/>
    </location>
</feature>